<keyword evidence="2" id="KW-1133">Transmembrane helix</keyword>
<feature type="transmembrane region" description="Helical" evidence="2">
    <location>
        <begin position="24"/>
        <end position="47"/>
    </location>
</feature>
<proteinExistence type="predicted"/>
<dbReference type="Gramene" id="CDY59200">
    <property type="protein sequence ID" value="CDY59200"/>
    <property type="gene ID" value="GSBRNA2T00025718001"/>
</dbReference>
<dbReference type="Proteomes" id="UP000028999">
    <property type="component" value="Unassembled WGS sequence"/>
</dbReference>
<feature type="compositionally biased region" description="Low complexity" evidence="1">
    <location>
        <begin position="92"/>
        <end position="108"/>
    </location>
</feature>
<dbReference type="EMBL" id="LK033738">
    <property type="protein sequence ID" value="CDY59200.1"/>
    <property type="molecule type" value="Genomic_DNA"/>
</dbReference>
<dbReference type="PaxDb" id="3708-A0A078J7M5"/>
<reference evidence="3 4" key="1">
    <citation type="journal article" date="2014" name="Science">
        <title>Plant genetics. Early allopolyploid evolution in the post-Neolithic Brassica napus oilseed genome.</title>
        <authorList>
            <person name="Chalhoub B."/>
            <person name="Denoeud F."/>
            <person name="Liu S."/>
            <person name="Parkin I.A."/>
            <person name="Tang H."/>
            <person name="Wang X."/>
            <person name="Chiquet J."/>
            <person name="Belcram H."/>
            <person name="Tong C."/>
            <person name="Samans B."/>
            <person name="Correa M."/>
            <person name="Da Silva C."/>
            <person name="Just J."/>
            <person name="Falentin C."/>
            <person name="Koh C.S."/>
            <person name="Le Clainche I."/>
            <person name="Bernard M."/>
            <person name="Bento P."/>
            <person name="Noel B."/>
            <person name="Labadie K."/>
            <person name="Alberti A."/>
            <person name="Charles M."/>
            <person name="Arnaud D."/>
            <person name="Guo H."/>
            <person name="Daviaud C."/>
            <person name="Alamery S."/>
            <person name="Jabbari K."/>
            <person name="Zhao M."/>
            <person name="Edger P.P."/>
            <person name="Chelaifa H."/>
            <person name="Tack D."/>
            <person name="Lassalle G."/>
            <person name="Mestiri I."/>
            <person name="Schnel N."/>
            <person name="Le Paslier M.C."/>
            <person name="Fan G."/>
            <person name="Renault V."/>
            <person name="Bayer P.E."/>
            <person name="Golicz A.A."/>
            <person name="Manoli S."/>
            <person name="Lee T.H."/>
            <person name="Thi V.H."/>
            <person name="Chalabi S."/>
            <person name="Hu Q."/>
            <person name="Fan C."/>
            <person name="Tollenaere R."/>
            <person name="Lu Y."/>
            <person name="Battail C."/>
            <person name="Shen J."/>
            <person name="Sidebottom C.H."/>
            <person name="Wang X."/>
            <person name="Canaguier A."/>
            <person name="Chauveau A."/>
            <person name="Berard A."/>
            <person name="Deniot G."/>
            <person name="Guan M."/>
            <person name="Liu Z."/>
            <person name="Sun F."/>
            <person name="Lim Y.P."/>
            <person name="Lyons E."/>
            <person name="Town C.D."/>
            <person name="Bancroft I."/>
            <person name="Wang X."/>
            <person name="Meng J."/>
            <person name="Ma J."/>
            <person name="Pires J.C."/>
            <person name="King G.J."/>
            <person name="Brunel D."/>
            <person name="Delourme R."/>
            <person name="Renard M."/>
            <person name="Aury J.M."/>
            <person name="Adams K.L."/>
            <person name="Batley J."/>
            <person name="Snowdon R.J."/>
            <person name="Tost J."/>
            <person name="Edwards D."/>
            <person name="Zhou Y."/>
            <person name="Hua W."/>
            <person name="Sharpe A.G."/>
            <person name="Paterson A.H."/>
            <person name="Guan C."/>
            <person name="Wincker P."/>
        </authorList>
    </citation>
    <scope>NUCLEOTIDE SEQUENCE [LARGE SCALE GENOMIC DNA]</scope>
    <source>
        <strain evidence="4">cv. Darmor-bzh</strain>
    </source>
</reference>
<accession>A0A078J7M5</accession>
<gene>
    <name evidence="3" type="primary">BnaCnng34470D</name>
    <name evidence="3" type="ORF">GSBRNA2T00025718001</name>
</gene>
<keyword evidence="2" id="KW-0812">Transmembrane</keyword>
<organism evidence="3 4">
    <name type="scientific">Brassica napus</name>
    <name type="common">Rape</name>
    <dbReference type="NCBI Taxonomy" id="3708"/>
    <lineage>
        <taxon>Eukaryota</taxon>
        <taxon>Viridiplantae</taxon>
        <taxon>Streptophyta</taxon>
        <taxon>Embryophyta</taxon>
        <taxon>Tracheophyta</taxon>
        <taxon>Spermatophyta</taxon>
        <taxon>Magnoliopsida</taxon>
        <taxon>eudicotyledons</taxon>
        <taxon>Gunneridae</taxon>
        <taxon>Pentapetalae</taxon>
        <taxon>rosids</taxon>
        <taxon>malvids</taxon>
        <taxon>Brassicales</taxon>
        <taxon>Brassicaceae</taxon>
        <taxon>Brassiceae</taxon>
        <taxon>Brassica</taxon>
    </lineage>
</organism>
<keyword evidence="2" id="KW-0472">Membrane</keyword>
<name>A0A078J7M5_BRANA</name>
<evidence type="ECO:0000313" key="4">
    <source>
        <dbReference type="Proteomes" id="UP000028999"/>
    </source>
</evidence>
<evidence type="ECO:0000313" key="3">
    <source>
        <dbReference type="EMBL" id="CDY59200.1"/>
    </source>
</evidence>
<feature type="compositionally biased region" description="Basic residues" evidence="1">
    <location>
        <begin position="127"/>
        <end position="136"/>
    </location>
</feature>
<feature type="compositionally biased region" description="Basic and acidic residues" evidence="1">
    <location>
        <begin position="67"/>
        <end position="84"/>
    </location>
</feature>
<feature type="region of interest" description="Disordered" evidence="1">
    <location>
        <begin position="54"/>
        <end position="136"/>
    </location>
</feature>
<protein>
    <submittedName>
        <fullName evidence="3">BnaCnng34470D protein</fullName>
    </submittedName>
</protein>
<keyword evidence="4" id="KW-1185">Reference proteome</keyword>
<dbReference type="AlphaFoldDB" id="A0A078J7M5"/>
<evidence type="ECO:0000256" key="1">
    <source>
        <dbReference type="SAM" id="MobiDB-lite"/>
    </source>
</evidence>
<evidence type="ECO:0000256" key="2">
    <source>
        <dbReference type="SAM" id="Phobius"/>
    </source>
</evidence>
<sequence>MDLLISLCDDNIVSFFFFFLNYDNIVSCDIVCIFLGNLLLVDIYLLYQYCCNDPNPYTPQRPYLFSLKREKEKEREREKAHQESSPEPPHARTSSSSSSPSTAARVSPLRACEFHAPPPDHRPPPQLRRRRRPTYR</sequence>